<evidence type="ECO:0000256" key="2">
    <source>
        <dbReference type="ARBA" id="ARBA00023315"/>
    </source>
</evidence>
<evidence type="ECO:0000313" key="4">
    <source>
        <dbReference type="EMBL" id="NSK14299.1"/>
    </source>
</evidence>
<protein>
    <submittedName>
        <fullName evidence="5">GNAT family N-acetyltransferase</fullName>
    </submittedName>
</protein>
<dbReference type="EMBL" id="JAAITX010000002">
    <property type="protein sequence ID" value="NVH57614.1"/>
    <property type="molecule type" value="Genomic_DNA"/>
</dbReference>
<dbReference type="RefSeq" id="WP_173814495.1">
    <property type="nucleotide sequence ID" value="NZ_JAAITX010000002.1"/>
</dbReference>
<gene>
    <name evidence="5" type="ORF">G5A66_02905</name>
    <name evidence="4" type="ORF">G5A75_05295</name>
</gene>
<evidence type="ECO:0000256" key="1">
    <source>
        <dbReference type="ARBA" id="ARBA00022679"/>
    </source>
</evidence>
<keyword evidence="2" id="KW-0012">Acyltransferase</keyword>
<keyword evidence="1 5" id="KW-0808">Transferase</keyword>
<organism evidence="5 6">
    <name type="scientific">Dorea phocaeensis</name>
    <dbReference type="NCBI Taxonomy" id="2040291"/>
    <lineage>
        <taxon>Bacteria</taxon>
        <taxon>Bacillati</taxon>
        <taxon>Bacillota</taxon>
        <taxon>Clostridia</taxon>
        <taxon>Lachnospirales</taxon>
        <taxon>Lachnospiraceae</taxon>
        <taxon>Dorea</taxon>
    </lineage>
</organism>
<proteinExistence type="predicted"/>
<dbReference type="SUPFAM" id="SSF55729">
    <property type="entry name" value="Acyl-CoA N-acyltransferases (Nat)"/>
    <property type="match status" value="1"/>
</dbReference>
<dbReference type="InterPro" id="IPR000182">
    <property type="entry name" value="GNAT_dom"/>
</dbReference>
<dbReference type="InterPro" id="IPR051016">
    <property type="entry name" value="Diverse_Substrate_AcTransf"/>
</dbReference>
<dbReference type="Pfam" id="PF00583">
    <property type="entry name" value="Acetyltransf_1"/>
    <property type="match status" value="1"/>
</dbReference>
<sequence>MIREIKKEDRQLYMEMSEEFYNSEAVLHSIPESYREAAWEEMMRSEEYAKGYILEKDGEPAGYGLTSYTFSQEAGGKVVWLEELYIRPQFRCQGLGKEFFTYVDEKIAPMVKRIRLEIEPDNLRAKKLYLAMGYEDLAYAQMVKEVQEGK</sequence>
<evidence type="ECO:0000313" key="6">
    <source>
        <dbReference type="Proteomes" id="UP000528555"/>
    </source>
</evidence>
<comment type="caution">
    <text evidence="5">The sequence shown here is derived from an EMBL/GenBank/DDBJ whole genome shotgun (WGS) entry which is preliminary data.</text>
</comment>
<feature type="domain" description="N-acetyltransferase" evidence="3">
    <location>
        <begin position="1"/>
        <end position="150"/>
    </location>
</feature>
<dbReference type="PANTHER" id="PTHR10545:SF29">
    <property type="entry name" value="GH14572P-RELATED"/>
    <property type="match status" value="1"/>
</dbReference>
<dbReference type="Proteomes" id="UP000701680">
    <property type="component" value="Unassembled WGS sequence"/>
</dbReference>
<evidence type="ECO:0000313" key="5">
    <source>
        <dbReference type="EMBL" id="NVH57614.1"/>
    </source>
</evidence>
<keyword evidence="6" id="KW-1185">Reference proteome</keyword>
<dbReference type="Gene3D" id="3.40.630.30">
    <property type="match status" value="1"/>
</dbReference>
<dbReference type="PANTHER" id="PTHR10545">
    <property type="entry name" value="DIAMINE N-ACETYLTRANSFERASE"/>
    <property type="match status" value="1"/>
</dbReference>
<dbReference type="AlphaFoldDB" id="A0A850HFN1"/>
<dbReference type="PROSITE" id="PS51186">
    <property type="entry name" value="GNAT"/>
    <property type="match status" value="1"/>
</dbReference>
<accession>A0A850HFN1</accession>
<evidence type="ECO:0000259" key="3">
    <source>
        <dbReference type="PROSITE" id="PS51186"/>
    </source>
</evidence>
<dbReference type="InterPro" id="IPR016181">
    <property type="entry name" value="Acyl_CoA_acyltransferase"/>
</dbReference>
<dbReference type="Proteomes" id="UP000528555">
    <property type="component" value="Unassembled WGS sequence"/>
</dbReference>
<evidence type="ECO:0000313" key="7">
    <source>
        <dbReference type="Proteomes" id="UP000701680"/>
    </source>
</evidence>
<dbReference type="GO" id="GO:0008080">
    <property type="term" value="F:N-acetyltransferase activity"/>
    <property type="evidence" value="ECO:0007669"/>
    <property type="project" value="UniProtKB-ARBA"/>
</dbReference>
<reference evidence="5" key="2">
    <citation type="submission" date="2020-02" db="EMBL/GenBank/DDBJ databases">
        <authorList>
            <person name="Littmann E."/>
            <person name="Sorbara M."/>
        </authorList>
    </citation>
    <scope>NUCLEOTIDE SEQUENCE</scope>
    <source>
        <strain evidence="5">MSK.17.11</strain>
        <strain evidence="4">MSK.17.38</strain>
    </source>
</reference>
<dbReference type="CDD" id="cd04301">
    <property type="entry name" value="NAT_SF"/>
    <property type="match status" value="1"/>
</dbReference>
<name>A0A850HFN1_9FIRM</name>
<dbReference type="EMBL" id="JAAIUO010000002">
    <property type="protein sequence ID" value="NSK14299.1"/>
    <property type="molecule type" value="Genomic_DNA"/>
</dbReference>
<reference evidence="6 7" key="1">
    <citation type="journal article" date="2020" name="Cell Host Microbe">
        <title>Functional and Genomic Variation between Human-Derived Isolates of Lachnospiraceae Reveals Inter- and Intra-Species Diversity.</title>
        <authorList>
            <person name="Sorbara M.T."/>
            <person name="Littmann E.R."/>
            <person name="Fontana E."/>
            <person name="Moody T.U."/>
            <person name="Kohout C.E."/>
            <person name="Gjonbalaj M."/>
            <person name="Eaton V."/>
            <person name="Seok R."/>
            <person name="Leiner I.M."/>
            <person name="Pamer E.G."/>
        </authorList>
    </citation>
    <scope>NUCLEOTIDE SEQUENCE [LARGE SCALE GENOMIC DNA]</scope>
    <source>
        <strain evidence="5 6">MSK.17.11</strain>
        <strain evidence="4 7">MSK.17.38</strain>
    </source>
</reference>